<reference evidence="2" key="1">
    <citation type="journal article" date="2023" name="IScience">
        <title>Live-bearing cockroach genome reveals convergent evolutionary mechanisms linked to viviparity in insects and beyond.</title>
        <authorList>
            <person name="Fouks B."/>
            <person name="Harrison M.C."/>
            <person name="Mikhailova A.A."/>
            <person name="Marchal E."/>
            <person name="English S."/>
            <person name="Carruthers M."/>
            <person name="Jennings E.C."/>
            <person name="Chiamaka E.L."/>
            <person name="Frigard R.A."/>
            <person name="Pippel M."/>
            <person name="Attardo G.M."/>
            <person name="Benoit J.B."/>
            <person name="Bornberg-Bauer E."/>
            <person name="Tobe S.S."/>
        </authorList>
    </citation>
    <scope>NUCLEOTIDE SEQUENCE</scope>
    <source>
        <strain evidence="2">Stay&amp;Tobe</strain>
    </source>
</reference>
<dbReference type="Gene3D" id="2.60.120.200">
    <property type="match status" value="1"/>
</dbReference>
<dbReference type="InterPro" id="IPR050865">
    <property type="entry name" value="BEACH_Domain"/>
</dbReference>
<keyword evidence="3" id="KW-1185">Reference proteome</keyword>
<dbReference type="InterPro" id="IPR016024">
    <property type="entry name" value="ARM-type_fold"/>
</dbReference>
<dbReference type="Proteomes" id="UP001233999">
    <property type="component" value="Unassembled WGS sequence"/>
</dbReference>
<dbReference type="GO" id="GO:0008104">
    <property type="term" value="P:intracellular protein localization"/>
    <property type="evidence" value="ECO:0007669"/>
    <property type="project" value="TreeGrafter"/>
</dbReference>
<dbReference type="PANTHER" id="PTHR13743">
    <property type="entry name" value="BEIGE/BEACH-RELATED"/>
    <property type="match status" value="1"/>
</dbReference>
<dbReference type="GO" id="GO:0019901">
    <property type="term" value="F:protein kinase binding"/>
    <property type="evidence" value="ECO:0007669"/>
    <property type="project" value="TreeGrafter"/>
</dbReference>
<reference evidence="2" key="2">
    <citation type="submission" date="2023-05" db="EMBL/GenBank/DDBJ databases">
        <authorList>
            <person name="Fouks B."/>
        </authorList>
    </citation>
    <scope>NUCLEOTIDE SEQUENCE</scope>
    <source>
        <strain evidence="2">Stay&amp;Tobe</strain>
        <tissue evidence="2">Testes</tissue>
    </source>
</reference>
<evidence type="ECO:0000313" key="2">
    <source>
        <dbReference type="EMBL" id="KAJ9577825.1"/>
    </source>
</evidence>
<dbReference type="InterPro" id="IPR013320">
    <property type="entry name" value="ConA-like_dom_sf"/>
</dbReference>
<sequence>MLIGEREERKTDNRILSETAELLVRSLVIICRNFDNIPFIASCDYVSHTVCIAATSIHQLVEEKGDFGEVSASFFIHFCHLLECLYDPYFTWRHFLTGNPAEFHKLPSFQPALLHVEVVPFIYDCFQTLLIERYPHLSVELVHVLGAVISGAQHNALRAICPATVNIIMGIVSHSKANTQVRRTAVQCFVIMVQVLNKSSPDQRQIEVGTIIQLYQDSVMELVTSEWHEKSLQTLCEVTQEQIQQVMVDNHMLHTIITIIEECARFPSEKQILVSECIKTMTAMLIGSSIGKERLTKSAGYERLFSALKNVGQPSKELLHALLAMAAEEELSEQSKLMNADVLLAMVRWLADIDAITSSGYKTLSCERGVILAVCQVLEQHNKLSQKAANELIKLLEVLASHSITSYELKQIMWLLGLLTQFPYRVQLLHAVSSVARKDSVKGTHLNRAFPNVETEMDGISVPGIKKWPGAGYGFSFHCWVRLDNVDEQPVSPTNYRRQLFNLLTSGGTGLEVFFRPDGALVVGINTKKEFLTASVSDFPLLDGQWHCLDICHIAARRPFGQNQLTVYIDGIQRMVAGVKSPAMTEIYEHCSIGDTLSSSSAVFTTVNFFPFCCHLRSVRLVPWCQRHTNTASTESKSGERGGMMDRGLLPSLMNQVPELLHSGRCVQPPPMDPNVKSFPAGMQDTIWGMPTSLKGQVGLACLFHEALSVQQVKMLYEGGPNCQALYALDDAAEFMELTSKLVFCFSPAAYFNNLCLDLAPSNKYDGHVMAAHCQTYSIKNVISGVGGVHVLFPILENASKSDEGPDLSFLSPTVEKECRLIEGRSGSVDSDEWEILPSSSYSDWKLEQNPVSGFLSLLKNIIAGSPINQEQLLKNNGLAIVGVLLTKAKPHLIDVNVLMAVQLLIEMSREVPNPVLLRSLYQHILFNFKIWSRSQFHIRIGHVQYISTVIKDDRKYFRKRYGIQFLLDVIRQYYSTCAVLSSDDSKTIRVSLLGLIKYYMQKELNVKEVAAVLGFLSSVKDETLLLEVLDMLISYMDSKTCKDQIFLLLFEPHAGDTLYCLFVDKNYSMEFKYKLLKFPLTSNQSANRVYERNKARLRLFSGSSSVGMYPGLIAMLQDQSISLEVTSMLLDQILSTDTSAAYAGALSLLHSLSLSDLELKLEAARRILTATFMKSNATHLLAKQVGWQDCITRLLVKRPISTPEQELSSPLPDLMSFDEDNLELEPASVSKHVTVFENEIKEVAETVTNAVADNIHYAADNISSAVASAYSVFRQKTVEMQDTTALLIISTEYTFSNQIGTYLHLHPANNTVYND</sequence>
<dbReference type="InterPro" id="IPR031570">
    <property type="entry name" value="NBEA/BDCP_DUF4704"/>
</dbReference>
<evidence type="ECO:0000313" key="3">
    <source>
        <dbReference type="Proteomes" id="UP001233999"/>
    </source>
</evidence>
<dbReference type="SUPFAM" id="SSF49899">
    <property type="entry name" value="Concanavalin A-like lectins/glucanases"/>
    <property type="match status" value="1"/>
</dbReference>
<dbReference type="EMBL" id="JASPKZ010009333">
    <property type="protein sequence ID" value="KAJ9577825.1"/>
    <property type="molecule type" value="Genomic_DNA"/>
</dbReference>
<dbReference type="GO" id="GO:0016020">
    <property type="term" value="C:membrane"/>
    <property type="evidence" value="ECO:0007669"/>
    <property type="project" value="TreeGrafter"/>
</dbReference>
<evidence type="ECO:0000259" key="1">
    <source>
        <dbReference type="Pfam" id="PF15787"/>
    </source>
</evidence>
<name>A0AAD8E5A9_DIPPU</name>
<comment type="caution">
    <text evidence="2">The sequence shown here is derived from an EMBL/GenBank/DDBJ whole genome shotgun (WGS) entry which is preliminary data.</text>
</comment>
<organism evidence="2 3">
    <name type="scientific">Diploptera punctata</name>
    <name type="common">Pacific beetle cockroach</name>
    <dbReference type="NCBI Taxonomy" id="6984"/>
    <lineage>
        <taxon>Eukaryota</taxon>
        <taxon>Metazoa</taxon>
        <taxon>Ecdysozoa</taxon>
        <taxon>Arthropoda</taxon>
        <taxon>Hexapoda</taxon>
        <taxon>Insecta</taxon>
        <taxon>Pterygota</taxon>
        <taxon>Neoptera</taxon>
        <taxon>Polyneoptera</taxon>
        <taxon>Dictyoptera</taxon>
        <taxon>Blattodea</taxon>
        <taxon>Blaberoidea</taxon>
        <taxon>Blaberidae</taxon>
        <taxon>Diplopterinae</taxon>
        <taxon>Diploptera</taxon>
    </lineage>
</organism>
<dbReference type="PANTHER" id="PTHR13743:SF112">
    <property type="entry name" value="BEACH DOMAIN-CONTAINING PROTEIN"/>
    <property type="match status" value="1"/>
</dbReference>
<feature type="domain" description="DUF4704" evidence="1">
    <location>
        <begin position="773"/>
        <end position="1053"/>
    </location>
</feature>
<accession>A0AAD8E5A9</accession>
<dbReference type="Pfam" id="PF15787">
    <property type="entry name" value="DUF4704"/>
    <property type="match status" value="1"/>
</dbReference>
<feature type="non-terminal residue" evidence="2">
    <location>
        <position position="1316"/>
    </location>
</feature>
<protein>
    <recommendedName>
        <fullName evidence="1">DUF4704 domain-containing protein</fullName>
    </recommendedName>
</protein>
<proteinExistence type="predicted"/>
<dbReference type="GO" id="GO:0005829">
    <property type="term" value="C:cytosol"/>
    <property type="evidence" value="ECO:0007669"/>
    <property type="project" value="TreeGrafter"/>
</dbReference>
<dbReference type="SUPFAM" id="SSF48371">
    <property type="entry name" value="ARM repeat"/>
    <property type="match status" value="1"/>
</dbReference>
<gene>
    <name evidence="2" type="ORF">L9F63_025312</name>
</gene>